<evidence type="ECO:0000313" key="4">
    <source>
        <dbReference type="Proteomes" id="UP001295423"/>
    </source>
</evidence>
<protein>
    <recommendedName>
        <fullName evidence="5">SEA domain-containing protein</fullName>
    </recommendedName>
</protein>
<keyword evidence="4" id="KW-1185">Reference proteome</keyword>
<feature type="compositionally biased region" description="Basic and acidic residues" evidence="1">
    <location>
        <begin position="419"/>
        <end position="437"/>
    </location>
</feature>
<evidence type="ECO:0000256" key="1">
    <source>
        <dbReference type="SAM" id="MobiDB-lite"/>
    </source>
</evidence>
<feature type="compositionally biased region" description="Low complexity" evidence="1">
    <location>
        <begin position="58"/>
        <end position="77"/>
    </location>
</feature>
<feature type="transmembrane region" description="Helical" evidence="2">
    <location>
        <begin position="472"/>
        <end position="495"/>
    </location>
</feature>
<feature type="region of interest" description="Disordered" evidence="1">
    <location>
        <begin position="682"/>
        <end position="856"/>
    </location>
</feature>
<feature type="compositionally biased region" description="Low complexity" evidence="1">
    <location>
        <begin position="254"/>
        <end position="270"/>
    </location>
</feature>
<name>A0AAD2FZN3_9STRA</name>
<dbReference type="Proteomes" id="UP001295423">
    <property type="component" value="Unassembled WGS sequence"/>
</dbReference>
<keyword evidence="2" id="KW-0472">Membrane</keyword>
<feature type="compositionally biased region" description="Polar residues" evidence="1">
    <location>
        <begin position="272"/>
        <end position="290"/>
    </location>
</feature>
<feature type="compositionally biased region" description="Low complexity" evidence="1">
    <location>
        <begin position="300"/>
        <end position="310"/>
    </location>
</feature>
<feature type="compositionally biased region" description="Basic and acidic residues" evidence="1">
    <location>
        <begin position="123"/>
        <end position="135"/>
    </location>
</feature>
<feature type="compositionally biased region" description="Polar residues" evidence="1">
    <location>
        <begin position="94"/>
        <end position="108"/>
    </location>
</feature>
<feature type="compositionally biased region" description="Polar residues" evidence="1">
    <location>
        <begin position="769"/>
        <end position="797"/>
    </location>
</feature>
<keyword evidence="2" id="KW-1133">Transmembrane helix</keyword>
<reference evidence="3" key="1">
    <citation type="submission" date="2023-08" db="EMBL/GenBank/DDBJ databases">
        <authorList>
            <person name="Audoor S."/>
            <person name="Bilcke G."/>
        </authorList>
    </citation>
    <scope>NUCLEOTIDE SEQUENCE</scope>
</reference>
<evidence type="ECO:0000256" key="2">
    <source>
        <dbReference type="SAM" id="Phobius"/>
    </source>
</evidence>
<dbReference type="EMBL" id="CAKOGP040001925">
    <property type="protein sequence ID" value="CAJ1956937.1"/>
    <property type="molecule type" value="Genomic_DNA"/>
</dbReference>
<comment type="caution">
    <text evidence="3">The sequence shown here is derived from an EMBL/GenBank/DDBJ whole genome shotgun (WGS) entry which is preliminary data.</text>
</comment>
<keyword evidence="2" id="KW-0812">Transmembrane</keyword>
<feature type="compositionally biased region" description="Low complexity" evidence="1">
    <location>
        <begin position="149"/>
        <end position="191"/>
    </location>
</feature>
<feature type="region of interest" description="Disordered" evidence="1">
    <location>
        <begin position="1"/>
        <end position="331"/>
    </location>
</feature>
<accession>A0AAD2FZN3</accession>
<feature type="compositionally biased region" description="Pro residues" evidence="1">
    <location>
        <begin position="800"/>
        <end position="841"/>
    </location>
</feature>
<dbReference type="AlphaFoldDB" id="A0AAD2FZN3"/>
<feature type="region of interest" description="Disordered" evidence="1">
    <location>
        <begin position="419"/>
        <end position="439"/>
    </location>
</feature>
<organism evidence="3 4">
    <name type="scientific">Cylindrotheca closterium</name>
    <dbReference type="NCBI Taxonomy" id="2856"/>
    <lineage>
        <taxon>Eukaryota</taxon>
        <taxon>Sar</taxon>
        <taxon>Stramenopiles</taxon>
        <taxon>Ochrophyta</taxon>
        <taxon>Bacillariophyta</taxon>
        <taxon>Bacillariophyceae</taxon>
        <taxon>Bacillariophycidae</taxon>
        <taxon>Bacillariales</taxon>
        <taxon>Bacillariaceae</taxon>
        <taxon>Cylindrotheca</taxon>
    </lineage>
</organism>
<feature type="compositionally biased region" description="Low complexity" evidence="1">
    <location>
        <begin position="714"/>
        <end position="731"/>
    </location>
</feature>
<feature type="compositionally biased region" description="Low complexity" evidence="1">
    <location>
        <begin position="109"/>
        <end position="122"/>
    </location>
</feature>
<feature type="compositionally biased region" description="Polar residues" evidence="1">
    <location>
        <begin position="237"/>
        <end position="253"/>
    </location>
</feature>
<dbReference type="PRINTS" id="PR01217">
    <property type="entry name" value="PRICHEXTENSN"/>
</dbReference>
<proteinExistence type="predicted"/>
<feature type="compositionally biased region" description="Low complexity" evidence="1">
    <location>
        <begin position="842"/>
        <end position="856"/>
    </location>
</feature>
<feature type="compositionally biased region" description="Low complexity" evidence="1">
    <location>
        <begin position="370"/>
        <end position="386"/>
    </location>
</feature>
<feature type="compositionally biased region" description="Polar residues" evidence="1">
    <location>
        <begin position="7"/>
        <end position="16"/>
    </location>
</feature>
<feature type="compositionally biased region" description="Low complexity" evidence="1">
    <location>
        <begin position="738"/>
        <end position="761"/>
    </location>
</feature>
<evidence type="ECO:0000313" key="3">
    <source>
        <dbReference type="EMBL" id="CAJ1956937.1"/>
    </source>
</evidence>
<gene>
    <name evidence="3" type="ORF">CYCCA115_LOCUS16470</name>
</gene>
<sequence>MGKHSDNQAPKVTSSADEIRKQKPSAEMNNNENNENESHIQLLPELGDKVRSHHDSSIRSNRTTHSSRSRSLSTSSERSSEQRSRRSSLNSSQNTDPVVHSSNGSQRPNGSSGRRNRTTGGDSRSHSLGKSERSASSRGGRQSRRSSSHSRSSAGAASGSFHVSQRRQSSLSSSSRGQRRSSSGAGAASGSFHVSQRRNISLSSTSSPSRGQVSSTTRRRTSSGAGAPSGPFHVSQRRNISLSSASSPPRGQVSSTRGRASSSAGAACGSFHVSQRRNISLSSHSPTRRSNSGHRRRQTTGRSRSSSQGSEPNIAVTRDDSMPDLATISSGASPANLQDLIIPGAFHTDSHDDGISVLSGSTHHRHDGDSTTGGSSANNNENEASSRSALRSVSENHREQPVVEATTVAQDYEDELEQAREQGRREALNRFTSRPETDDIAVAVATGSADGDDDDFSKDDDEATDEKRKKTILCYVALLCCIIIAIGTVGTLLLFGGGNSDPIPLVFDDEDLESNLKGVIVYTPPTQEECEDIANGMVREDQQKLIQKSFDIQIDITLEAEADFGPLLSDLIRHIQEKLLPLMAGCGAINFFDATMAIAGDLTNTTEAITNGQVKPSKEKSCANRPIENCKSYVLILDLYLEEDRSNAVLLEAIGSTVTSEEITKTMGSIYPVQTASVPMIEPAMDDDTPATTTPTEDPSKEAETSPPLPTPTAVPATDAPVIDVETTTAPAPEPTFPDDFNTTSPPTKAPTTSPTTEATPSPVPIPGNNPTVAATMSPTKEPTRSPTTSPTKNPSKLPTVPPTPPPTTAPTPPPTMAPTPPPTVAPTPPPTEAPTPPPTKAPTKAPTEAPTEPTTGTFCCSRNFLNCGGVDDECQESQASCEACASVWIEEGSCTELGRNDDCTDNESGCCAGICTPQGNGRSQCRL</sequence>
<feature type="compositionally biased region" description="Polar residues" evidence="1">
    <location>
        <begin position="192"/>
        <end position="213"/>
    </location>
</feature>
<feature type="region of interest" description="Disordered" evidence="1">
    <location>
        <begin position="352"/>
        <end position="404"/>
    </location>
</feature>
<feature type="compositionally biased region" description="Basic and acidic residues" evidence="1">
    <location>
        <begin position="46"/>
        <end position="57"/>
    </location>
</feature>
<evidence type="ECO:0008006" key="5">
    <source>
        <dbReference type="Google" id="ProtNLM"/>
    </source>
</evidence>